<proteinExistence type="predicted"/>
<dbReference type="SMART" id="SM00220">
    <property type="entry name" value="S_TKc"/>
    <property type="match status" value="1"/>
</dbReference>
<dbReference type="EMBL" id="MDYQ01000406">
    <property type="protein sequence ID" value="PRP75225.1"/>
    <property type="molecule type" value="Genomic_DNA"/>
</dbReference>
<organism evidence="4 5">
    <name type="scientific">Planoprotostelium fungivorum</name>
    <dbReference type="NCBI Taxonomy" id="1890364"/>
    <lineage>
        <taxon>Eukaryota</taxon>
        <taxon>Amoebozoa</taxon>
        <taxon>Evosea</taxon>
        <taxon>Variosea</taxon>
        <taxon>Cavosteliida</taxon>
        <taxon>Cavosteliaceae</taxon>
        <taxon>Planoprotostelium</taxon>
    </lineage>
</organism>
<keyword evidence="5" id="KW-1185">Reference proteome</keyword>
<gene>
    <name evidence="4" type="ORF">PROFUN_13840</name>
    <name evidence="3" type="ORF">PROFUN_15947</name>
</gene>
<evidence type="ECO:0000313" key="4">
    <source>
        <dbReference type="EMBL" id="PRP78306.1"/>
    </source>
</evidence>
<dbReference type="GO" id="GO:0005524">
    <property type="term" value="F:ATP binding"/>
    <property type="evidence" value="ECO:0007669"/>
    <property type="project" value="InterPro"/>
</dbReference>
<evidence type="ECO:0000256" key="1">
    <source>
        <dbReference type="SAM" id="MobiDB-lite"/>
    </source>
</evidence>
<dbReference type="GO" id="GO:0004672">
    <property type="term" value="F:protein kinase activity"/>
    <property type="evidence" value="ECO:0007669"/>
    <property type="project" value="InterPro"/>
</dbReference>
<protein>
    <submittedName>
        <fullName evidence="4">Protein kinase D1-like</fullName>
    </submittedName>
</protein>
<evidence type="ECO:0000313" key="3">
    <source>
        <dbReference type="EMBL" id="PRP75225.1"/>
    </source>
</evidence>
<dbReference type="STRING" id="1890364.A0A2P6N2W5"/>
<dbReference type="Gene3D" id="1.10.510.10">
    <property type="entry name" value="Transferase(Phosphotransferase) domain 1"/>
    <property type="match status" value="1"/>
</dbReference>
<evidence type="ECO:0000313" key="5">
    <source>
        <dbReference type="Proteomes" id="UP000241769"/>
    </source>
</evidence>
<accession>A0A2P6N2W5</accession>
<name>A0A2P6N2W5_9EUKA</name>
<feature type="region of interest" description="Disordered" evidence="1">
    <location>
        <begin position="1"/>
        <end position="32"/>
    </location>
</feature>
<dbReference type="InterPro" id="IPR011009">
    <property type="entry name" value="Kinase-like_dom_sf"/>
</dbReference>
<dbReference type="AlphaFoldDB" id="A0A2P6N2W5"/>
<keyword evidence="4" id="KW-0808">Transferase</keyword>
<sequence length="336" mass="37806">MRSYKRPPYLHPQAASIEGQDHDQRKGTRKVWKGPKAVHFLEQTPTNKEGHTTTRRGGMMERTRAASVFEMETKEKIVAPPALLTHADMQQQLLSLTLPDQEAFDRPRAISTNPQMDKPDTNLRKLRKTMSFPSKYDISNDFDISPKRIGEGASCIVYSGVHRSSGTQVAVKQVPESHLLKEPALLKEVSILSRLRHPNVVGLVAASPHKQHLAVVMEILSGENLFDWVCDHHGPISEDVTKNVVRQLLRALQHLHERNIIHRDIKLENAMWSDDQRSTLKLIDFGLAAHVGELKQIEAPMNGQSLGTLGYKSPEVLNECKYGPWSDCWSVGVLTC</sequence>
<dbReference type="PROSITE" id="PS50011">
    <property type="entry name" value="PROTEIN_KINASE_DOM"/>
    <property type="match status" value="1"/>
</dbReference>
<dbReference type="Pfam" id="PF00069">
    <property type="entry name" value="Pkinase"/>
    <property type="match status" value="1"/>
</dbReference>
<dbReference type="Proteomes" id="UP000241769">
    <property type="component" value="Unassembled WGS sequence"/>
</dbReference>
<dbReference type="OrthoDB" id="4062651at2759"/>
<keyword evidence="4" id="KW-0418">Kinase</keyword>
<feature type="domain" description="Protein kinase" evidence="2">
    <location>
        <begin position="143"/>
        <end position="336"/>
    </location>
</feature>
<comment type="caution">
    <text evidence="4">The sequence shown here is derived from an EMBL/GenBank/DDBJ whole genome shotgun (WGS) entry which is preliminary data.</text>
</comment>
<dbReference type="PANTHER" id="PTHR24347">
    <property type="entry name" value="SERINE/THREONINE-PROTEIN KINASE"/>
    <property type="match status" value="1"/>
</dbReference>
<feature type="non-terminal residue" evidence="4">
    <location>
        <position position="336"/>
    </location>
</feature>
<evidence type="ECO:0000259" key="2">
    <source>
        <dbReference type="PROSITE" id="PS50011"/>
    </source>
</evidence>
<reference evidence="4 5" key="1">
    <citation type="journal article" date="2018" name="Genome Biol. Evol.">
        <title>Multiple Roots of Fruiting Body Formation in Amoebozoa.</title>
        <authorList>
            <person name="Hillmann F."/>
            <person name="Forbes G."/>
            <person name="Novohradska S."/>
            <person name="Ferling I."/>
            <person name="Riege K."/>
            <person name="Groth M."/>
            <person name="Westermann M."/>
            <person name="Marz M."/>
            <person name="Spaller T."/>
            <person name="Winckler T."/>
            <person name="Schaap P."/>
            <person name="Glockner G."/>
        </authorList>
    </citation>
    <scope>NUCLEOTIDE SEQUENCE [LARGE SCALE GENOMIC DNA]</scope>
    <source>
        <strain evidence="4 5">Jena</strain>
    </source>
</reference>
<dbReference type="InterPro" id="IPR000719">
    <property type="entry name" value="Prot_kinase_dom"/>
</dbReference>
<dbReference type="EMBL" id="MDYQ01000231">
    <property type="protein sequence ID" value="PRP78306.1"/>
    <property type="molecule type" value="Genomic_DNA"/>
</dbReference>
<dbReference type="InParanoid" id="A0A2P6N2W5"/>
<dbReference type="SUPFAM" id="SSF56112">
    <property type="entry name" value="Protein kinase-like (PK-like)"/>
    <property type="match status" value="1"/>
</dbReference>